<dbReference type="InterPro" id="IPR000515">
    <property type="entry name" value="MetI-like"/>
</dbReference>
<name>A0AAP2RGN6_9FIRM</name>
<proteinExistence type="inferred from homology"/>
<dbReference type="InterPro" id="IPR045621">
    <property type="entry name" value="BPD_transp_1_N"/>
</dbReference>
<evidence type="ECO:0000256" key="6">
    <source>
        <dbReference type="ARBA" id="ARBA00022989"/>
    </source>
</evidence>
<gene>
    <name evidence="15" type="ORF">LQE92_04255</name>
</gene>
<dbReference type="GO" id="GO:0071916">
    <property type="term" value="F:dipeptide transmembrane transporter activity"/>
    <property type="evidence" value="ECO:0007669"/>
    <property type="project" value="TreeGrafter"/>
</dbReference>
<keyword evidence="2 13" id="KW-0813">Transport</keyword>
<feature type="transmembrane region" description="Helical" evidence="13">
    <location>
        <begin position="12"/>
        <end position="30"/>
    </location>
</feature>
<evidence type="ECO:0000256" key="7">
    <source>
        <dbReference type="ARBA" id="ARBA00023065"/>
    </source>
</evidence>
<evidence type="ECO:0000256" key="8">
    <source>
        <dbReference type="ARBA" id="ARBA00023112"/>
    </source>
</evidence>
<comment type="subunit">
    <text evidence="11">The complex is composed of two ATP-binding proteins (NikD and NikE), two transmembrane proteins (NikB and NikC) and a solute-binding protein (NikA).</text>
</comment>
<evidence type="ECO:0000256" key="5">
    <source>
        <dbReference type="ARBA" id="ARBA00022692"/>
    </source>
</evidence>
<keyword evidence="3" id="KW-1003">Cell membrane</keyword>
<dbReference type="NCBIfam" id="NF045470">
    <property type="entry name" value="Opp2B"/>
    <property type="match status" value="1"/>
</dbReference>
<dbReference type="InterPro" id="IPR035906">
    <property type="entry name" value="MetI-like_sf"/>
</dbReference>
<feature type="transmembrane region" description="Helical" evidence="13">
    <location>
        <begin position="230"/>
        <end position="252"/>
    </location>
</feature>
<comment type="subcellular location">
    <subcellularLocation>
        <location evidence="1 13">Cell membrane</location>
        <topology evidence="1 13">Multi-pass membrane protein</topology>
    </subcellularLocation>
</comment>
<feature type="transmembrane region" description="Helical" evidence="13">
    <location>
        <begin position="102"/>
        <end position="125"/>
    </location>
</feature>
<dbReference type="InterPro" id="IPR050045">
    <property type="entry name" value="Opp2B"/>
</dbReference>
<comment type="caution">
    <text evidence="15">The sequence shown here is derived from an EMBL/GenBank/DDBJ whole genome shotgun (WGS) entry which is preliminary data.</text>
</comment>
<sequence>MIKFLARKTGMLILIFIGITFLSFCLTYLSPSNPAEIKLNKTGVPPTEELLEQTREEMGLNRPLLVRYGDWLFDMMKGDMGTSIRNGKPVVSELKKALPQTAALTLVSMAAVLLISIPFGVLCARFKDGPFDIAVRFVTYLFASLPSFFLALVFLYLFSVKLGWFPVIAPKGIRGIIMPALVLALTLSAWYIRQVRTIVLDELSKEYIAGSRARGVPEREILFSHVLRNAMLPITTLVGVSLAGMLGGTTIVENVFSWPGLGQLAMEAITARDYPVIQGYVVWMALIFLLVNFLVDLSYGWIDPKVRR</sequence>
<evidence type="ECO:0000259" key="14">
    <source>
        <dbReference type="PROSITE" id="PS50928"/>
    </source>
</evidence>
<evidence type="ECO:0000256" key="3">
    <source>
        <dbReference type="ARBA" id="ARBA00022475"/>
    </source>
</evidence>
<dbReference type="EMBL" id="JAJNOR010000001">
    <property type="protein sequence ID" value="MCD2491837.1"/>
    <property type="molecule type" value="Genomic_DNA"/>
</dbReference>
<dbReference type="PANTHER" id="PTHR43163:SF6">
    <property type="entry name" value="DIPEPTIDE TRANSPORT SYSTEM PERMEASE PROTEIN DPPB-RELATED"/>
    <property type="match status" value="1"/>
</dbReference>
<dbReference type="Pfam" id="PF19300">
    <property type="entry name" value="BPD_transp_1_N"/>
    <property type="match status" value="1"/>
</dbReference>
<protein>
    <recommendedName>
        <fullName evidence="12">Nickel import system permease protein NikB</fullName>
    </recommendedName>
</protein>
<evidence type="ECO:0000313" key="15">
    <source>
        <dbReference type="EMBL" id="MCD2491837.1"/>
    </source>
</evidence>
<dbReference type="SUPFAM" id="SSF161098">
    <property type="entry name" value="MetI-like"/>
    <property type="match status" value="1"/>
</dbReference>
<evidence type="ECO:0000256" key="1">
    <source>
        <dbReference type="ARBA" id="ARBA00004651"/>
    </source>
</evidence>
<keyword evidence="4" id="KW-0533">Nickel</keyword>
<evidence type="ECO:0000256" key="2">
    <source>
        <dbReference type="ARBA" id="ARBA00022448"/>
    </source>
</evidence>
<keyword evidence="16" id="KW-1185">Reference proteome</keyword>
<accession>A0AAP2RGN6</accession>
<evidence type="ECO:0000256" key="10">
    <source>
        <dbReference type="ARBA" id="ARBA00024202"/>
    </source>
</evidence>
<dbReference type="Pfam" id="PF00528">
    <property type="entry name" value="BPD_transp_1"/>
    <property type="match status" value="1"/>
</dbReference>
<dbReference type="Gene3D" id="1.10.3720.10">
    <property type="entry name" value="MetI-like"/>
    <property type="match status" value="1"/>
</dbReference>
<evidence type="ECO:0000256" key="4">
    <source>
        <dbReference type="ARBA" id="ARBA00022596"/>
    </source>
</evidence>
<reference evidence="15 16" key="1">
    <citation type="submission" date="2021-11" db="EMBL/GenBank/DDBJ databases">
        <title>Lacrimispora sp. nov. NSJ-141 isolated from human feces.</title>
        <authorList>
            <person name="Abdugheni R."/>
        </authorList>
    </citation>
    <scope>NUCLEOTIDE SEQUENCE [LARGE SCALE GENOMIC DNA]</scope>
    <source>
        <strain evidence="15 16">NSJ-141</strain>
    </source>
</reference>
<dbReference type="GO" id="GO:0005886">
    <property type="term" value="C:plasma membrane"/>
    <property type="evidence" value="ECO:0007669"/>
    <property type="project" value="UniProtKB-SubCell"/>
</dbReference>
<dbReference type="Proteomes" id="UP001299265">
    <property type="component" value="Unassembled WGS sequence"/>
</dbReference>
<keyword evidence="5 13" id="KW-0812">Transmembrane</keyword>
<feature type="domain" description="ABC transmembrane type-1" evidence="14">
    <location>
        <begin position="98"/>
        <end position="299"/>
    </location>
</feature>
<keyword evidence="7" id="KW-0406">Ion transport</keyword>
<evidence type="ECO:0000313" key="16">
    <source>
        <dbReference type="Proteomes" id="UP001299265"/>
    </source>
</evidence>
<evidence type="ECO:0000256" key="12">
    <source>
        <dbReference type="ARBA" id="ARBA00044774"/>
    </source>
</evidence>
<dbReference type="GO" id="GO:0015099">
    <property type="term" value="F:nickel cation transmembrane transporter activity"/>
    <property type="evidence" value="ECO:0007669"/>
    <property type="project" value="InterPro"/>
</dbReference>
<feature type="transmembrane region" description="Helical" evidence="13">
    <location>
        <begin position="137"/>
        <end position="160"/>
    </location>
</feature>
<comment type="similarity">
    <text evidence="10">Belongs to the binding-protein-dependent transport system permease family. OppBC subfamily.</text>
</comment>
<evidence type="ECO:0000256" key="11">
    <source>
        <dbReference type="ARBA" id="ARBA00038669"/>
    </source>
</evidence>
<dbReference type="AlphaFoldDB" id="A0AAP2RGN6"/>
<evidence type="ECO:0000256" key="13">
    <source>
        <dbReference type="RuleBase" id="RU363032"/>
    </source>
</evidence>
<dbReference type="PANTHER" id="PTHR43163">
    <property type="entry name" value="DIPEPTIDE TRANSPORT SYSTEM PERMEASE PROTEIN DPPB-RELATED"/>
    <property type="match status" value="1"/>
</dbReference>
<organism evidence="15 16">
    <name type="scientific">Lientehia hominis</name>
    <dbReference type="NCBI Taxonomy" id="2897778"/>
    <lineage>
        <taxon>Bacteria</taxon>
        <taxon>Bacillati</taxon>
        <taxon>Bacillota</taxon>
        <taxon>Clostridia</taxon>
        <taxon>Lachnospirales</taxon>
        <taxon>Lachnospiraceae</taxon>
        <taxon>Lientehia</taxon>
    </lineage>
</organism>
<dbReference type="CDD" id="cd06261">
    <property type="entry name" value="TM_PBP2"/>
    <property type="match status" value="1"/>
</dbReference>
<feature type="transmembrane region" description="Helical" evidence="13">
    <location>
        <begin position="280"/>
        <end position="302"/>
    </location>
</feature>
<feature type="transmembrane region" description="Helical" evidence="13">
    <location>
        <begin position="172"/>
        <end position="192"/>
    </location>
</feature>
<dbReference type="PROSITE" id="PS50928">
    <property type="entry name" value="ABC_TM1"/>
    <property type="match status" value="1"/>
</dbReference>
<keyword evidence="9 13" id="KW-0472">Membrane</keyword>
<evidence type="ECO:0000256" key="9">
    <source>
        <dbReference type="ARBA" id="ARBA00023136"/>
    </source>
</evidence>
<keyword evidence="8" id="KW-0921">Nickel transport</keyword>
<keyword evidence="6 13" id="KW-1133">Transmembrane helix</keyword>
<dbReference type="RefSeq" id="WP_231061743.1">
    <property type="nucleotide sequence ID" value="NZ_JAJNOR010000001.1"/>
</dbReference>